<reference evidence="1 2" key="1">
    <citation type="submission" date="2016-07" db="EMBL/GenBank/DDBJ databases">
        <title>Pervasive Adenine N6-methylation of Active Genes in Fungi.</title>
        <authorList>
            <consortium name="DOE Joint Genome Institute"/>
            <person name="Mondo S.J."/>
            <person name="Dannebaum R.O."/>
            <person name="Kuo R.C."/>
            <person name="Labutti K."/>
            <person name="Haridas S."/>
            <person name="Kuo A."/>
            <person name="Salamov A."/>
            <person name="Ahrendt S.R."/>
            <person name="Lipzen A."/>
            <person name="Sullivan W."/>
            <person name="Andreopoulos W.B."/>
            <person name="Clum A."/>
            <person name="Lindquist E."/>
            <person name="Daum C."/>
            <person name="Ramamoorthy G.K."/>
            <person name="Gryganskyi A."/>
            <person name="Culley D."/>
            <person name="Magnuson J.K."/>
            <person name="James T.Y."/>
            <person name="O'Malley M.A."/>
            <person name="Stajich J.E."/>
            <person name="Spatafora J.W."/>
            <person name="Visel A."/>
            <person name="Grigoriev I.V."/>
        </authorList>
    </citation>
    <scope>NUCLEOTIDE SEQUENCE [LARGE SCALE GENOMIC DNA]</scope>
    <source>
        <strain evidence="1 2">PL171</strain>
    </source>
</reference>
<proteinExistence type="predicted"/>
<keyword evidence="2" id="KW-1185">Reference proteome</keyword>
<name>A0A1Y2H4M5_9FUNG</name>
<comment type="caution">
    <text evidence="1">The sequence shown here is derived from an EMBL/GenBank/DDBJ whole genome shotgun (WGS) entry which is preliminary data.</text>
</comment>
<evidence type="ECO:0000313" key="2">
    <source>
        <dbReference type="Proteomes" id="UP000193411"/>
    </source>
</evidence>
<gene>
    <name evidence="1" type="ORF">BCR44DRAFT_1449596</name>
</gene>
<dbReference type="EMBL" id="MCFL01000162">
    <property type="protein sequence ID" value="ORZ29520.1"/>
    <property type="molecule type" value="Genomic_DNA"/>
</dbReference>
<accession>A0A1Y2H4M5</accession>
<protein>
    <submittedName>
        <fullName evidence="1">Uncharacterized protein</fullName>
    </submittedName>
</protein>
<organism evidence="1 2">
    <name type="scientific">Catenaria anguillulae PL171</name>
    <dbReference type="NCBI Taxonomy" id="765915"/>
    <lineage>
        <taxon>Eukaryota</taxon>
        <taxon>Fungi</taxon>
        <taxon>Fungi incertae sedis</taxon>
        <taxon>Blastocladiomycota</taxon>
        <taxon>Blastocladiomycetes</taxon>
        <taxon>Blastocladiales</taxon>
        <taxon>Catenariaceae</taxon>
        <taxon>Catenaria</taxon>
    </lineage>
</organism>
<sequence>MPLEQVKVHILNIPDDYKLSKVDDTKDASVHSLGPIPSSDVCVCTPTIIPKFDVASLDDITRFDTKYGLSALDMRPARCHPLSAKSSSSFTTVSVTPQVVIHHRQILSTWASTCVGSHPGVPNDDLRLAPINLEHRKWFKNQIGQRCQAFVRCTFPANLYSIAMHNVWHPVSTPALPTSVGGLITTSRSAQKPRNRR</sequence>
<dbReference type="AlphaFoldDB" id="A0A1Y2H4M5"/>
<evidence type="ECO:0000313" key="1">
    <source>
        <dbReference type="EMBL" id="ORZ29520.1"/>
    </source>
</evidence>
<dbReference type="Proteomes" id="UP000193411">
    <property type="component" value="Unassembled WGS sequence"/>
</dbReference>